<dbReference type="Proteomes" id="UP001152531">
    <property type="component" value="Unassembled WGS sequence"/>
</dbReference>
<accession>A0ACA9Y254</accession>
<dbReference type="EMBL" id="CALSDN010000001">
    <property type="protein sequence ID" value="CAH6718861.1"/>
    <property type="molecule type" value="Genomic_DNA"/>
</dbReference>
<keyword evidence="2" id="KW-1185">Reference proteome</keyword>
<evidence type="ECO:0000313" key="1">
    <source>
        <dbReference type="EMBL" id="CAH6718861.1"/>
    </source>
</evidence>
<sequence length="805" mass="89968">MKFHQSLKFNSVPDWQDHYIDYDSLKKVIYNLQKKQLDLGIEFKEHHDMFTDLIVSKSHSSASNSSDLETGEKSDDVHIHTTDEFNPLSEFGKEILKEVEKLNQFYSVKSEEITAEFNDLVKDLQSLDQNIFNFIKHQKENKISRVNTNVITEEEDIDNIDSSDDDEDNYQSSILLNHKDMKLQKSINLKQRCKIIFIKLNELKSFIELNKIGFIKITKKFDKNLNYRIKENVDDYLTTSDTIFNCFTLEAINEKIGKVVNGFVFISFKLDHSKNVDSVIFELNSYLRDHIIWERNTVWKDLLSLQNKKQDFSLNSNLLNLRVKNYKIPFTSKHVKLPQSLVSWQIFKLILIIVVFVILLTVRTFADKVQARALAVLVAAAMLWASEALPLYTTAMLIPLLIVTCKILKDEDGNAMDAADASSTILASMWNSVITILVGGFTLAAGLSKYNIAKVISSWILAGVGVKPRYILLTIMLIALFLAMWISNVATPILCYSLIQQVLKTIPTDSPFAQALVLGIALASNMAGMSSPIASPQNVIGIQQMSPNPGWGNWFAVALPVSIIGTVLIWLFLILTFKINTTKIKPFQPIKDPWTTKQIFIMIVTVATILLWCVESNIESTFGSGGIIAIVPVILFFGTGLLKTEDLNNFPWSIVLLAMGGQALGKGISSSGLLSTIALSLQKKIFDYNVWVILIIFGIVTLVFATFVSHTVAALIIIPLVKEVGENLPENHANLLVMATSLLASAAMGLPTSGFPNVTAISMTDELGRRYLTVNTFINRGVPASIIAFIVVITIGYGIMNALNF</sequence>
<protein>
    <submittedName>
        <fullName evidence="1">Low-affinity phosphate transporter Pho90p</fullName>
    </submittedName>
</protein>
<reference evidence="1" key="1">
    <citation type="submission" date="2022-06" db="EMBL/GenBank/DDBJ databases">
        <authorList>
            <person name="Legras J.-L."/>
            <person name="Devillers H."/>
            <person name="Grondin C."/>
        </authorList>
    </citation>
    <scope>NUCLEOTIDE SEQUENCE</scope>
    <source>
        <strain evidence="1">CLIB 1444</strain>
    </source>
</reference>
<gene>
    <name evidence="1" type="ORF">CLIB1444_01S16138</name>
</gene>
<proteinExistence type="predicted"/>
<name>A0ACA9Y254_9ASCO</name>
<comment type="caution">
    <text evidence="1">The sequence shown here is derived from an EMBL/GenBank/DDBJ whole genome shotgun (WGS) entry which is preliminary data.</text>
</comment>
<evidence type="ECO:0000313" key="2">
    <source>
        <dbReference type="Proteomes" id="UP001152531"/>
    </source>
</evidence>
<organism evidence="1 2">
    <name type="scientific">[Candida] jaroonii</name>
    <dbReference type="NCBI Taxonomy" id="467808"/>
    <lineage>
        <taxon>Eukaryota</taxon>
        <taxon>Fungi</taxon>
        <taxon>Dikarya</taxon>
        <taxon>Ascomycota</taxon>
        <taxon>Saccharomycotina</taxon>
        <taxon>Pichiomycetes</taxon>
        <taxon>Debaryomycetaceae</taxon>
        <taxon>Yamadazyma</taxon>
    </lineage>
</organism>